<dbReference type="AlphaFoldDB" id="A0A7J0BGA2"/>
<reference evidence="1 2" key="1">
    <citation type="submission" date="2020-05" db="EMBL/GenBank/DDBJ databases">
        <title>Draft genome sequence of Desulfovibrio sp. strain HN2T.</title>
        <authorList>
            <person name="Ueno A."/>
            <person name="Tamazawa S."/>
            <person name="Tamamura S."/>
            <person name="Murakami T."/>
            <person name="Kiyama T."/>
            <person name="Inomata H."/>
            <person name="Amano Y."/>
            <person name="Miyakawa K."/>
            <person name="Tamaki H."/>
            <person name="Naganuma T."/>
            <person name="Kaneko K."/>
        </authorList>
    </citation>
    <scope>NUCLEOTIDE SEQUENCE [LARGE SCALE GENOMIC DNA]</scope>
    <source>
        <strain evidence="1 2">HN2</strain>
    </source>
</reference>
<dbReference type="Proteomes" id="UP000503840">
    <property type="component" value="Unassembled WGS sequence"/>
</dbReference>
<accession>A0A7J0BGA2</accession>
<evidence type="ECO:0000313" key="1">
    <source>
        <dbReference type="EMBL" id="GFM32135.1"/>
    </source>
</evidence>
<dbReference type="EMBL" id="BLVO01000004">
    <property type="protein sequence ID" value="GFM32135.1"/>
    <property type="molecule type" value="Genomic_DNA"/>
</dbReference>
<protein>
    <submittedName>
        <fullName evidence="1">Uncharacterized protein</fullName>
    </submittedName>
</protein>
<dbReference type="RefSeq" id="WP_174403802.1">
    <property type="nucleotide sequence ID" value="NZ_BLVO01000004.1"/>
</dbReference>
<evidence type="ECO:0000313" key="2">
    <source>
        <dbReference type="Proteomes" id="UP000503840"/>
    </source>
</evidence>
<comment type="caution">
    <text evidence="1">The sequence shown here is derived from an EMBL/GenBank/DDBJ whole genome shotgun (WGS) entry which is preliminary data.</text>
</comment>
<organism evidence="1 2">
    <name type="scientific">Desulfovibrio subterraneus</name>
    <dbReference type="NCBI Taxonomy" id="2718620"/>
    <lineage>
        <taxon>Bacteria</taxon>
        <taxon>Pseudomonadati</taxon>
        <taxon>Thermodesulfobacteriota</taxon>
        <taxon>Desulfovibrionia</taxon>
        <taxon>Desulfovibrionales</taxon>
        <taxon>Desulfovibrionaceae</taxon>
        <taxon>Desulfovibrio</taxon>
    </lineage>
</organism>
<name>A0A7J0BGA2_9BACT</name>
<keyword evidence="2" id="KW-1185">Reference proteome</keyword>
<proteinExistence type="predicted"/>
<gene>
    <name evidence="1" type="ORF">DSM101010T_05000</name>
</gene>
<sequence>MNNIFASTTLLAALVMTAILPLTLTGCAKFSDTWNRPMGTQGFNAPQGEAFRQQLQAQKFDPVPPTSTPVVGMDGQLTEKAIQSYKNPRPEDKGPSFAEVLDLVMKEKK</sequence>